<dbReference type="InterPro" id="IPR058593">
    <property type="entry name" value="ARB_07466-like_C"/>
</dbReference>
<feature type="compositionally biased region" description="Basic residues" evidence="1">
    <location>
        <begin position="23"/>
        <end position="36"/>
    </location>
</feature>
<dbReference type="Gene3D" id="2.30.30.40">
    <property type="entry name" value="SH3 Domains"/>
    <property type="match status" value="1"/>
</dbReference>
<dbReference type="Pfam" id="PF26571">
    <property type="entry name" value="VldE"/>
    <property type="match status" value="1"/>
</dbReference>
<evidence type="ECO:0000256" key="1">
    <source>
        <dbReference type="SAM" id="MobiDB-lite"/>
    </source>
</evidence>
<reference evidence="6" key="1">
    <citation type="submission" date="2018-01" db="EMBL/GenBank/DDBJ databases">
        <authorList>
            <person name="Li J."/>
        </authorList>
    </citation>
    <scope>NUCLEOTIDE SEQUENCE [LARGE SCALE GENOMIC DNA]</scope>
    <source>
        <strain evidence="6">592</strain>
    </source>
</reference>
<dbReference type="EMBL" id="CP026952">
    <property type="protein sequence ID" value="AWB92048.1"/>
    <property type="molecule type" value="Genomic_DNA"/>
</dbReference>
<keyword evidence="2" id="KW-0812">Transmembrane</keyword>
<accession>A0A5F2ETE2</accession>
<dbReference type="Proteomes" id="UP000244384">
    <property type="component" value="Chromosome"/>
</dbReference>
<feature type="region of interest" description="Disordered" evidence="1">
    <location>
        <begin position="68"/>
        <end position="88"/>
    </location>
</feature>
<accession>A0A2S0WL22</accession>
<name>A0A2S0WL22_9ACTN</name>
<feature type="compositionally biased region" description="Low complexity" evidence="1">
    <location>
        <begin position="77"/>
        <end position="88"/>
    </location>
</feature>
<evidence type="ECO:0000313" key="6">
    <source>
        <dbReference type="Proteomes" id="UP000244384"/>
    </source>
</evidence>
<evidence type="ECO:0000313" key="5">
    <source>
        <dbReference type="EMBL" id="AWB92048.1"/>
    </source>
</evidence>
<keyword evidence="6" id="KW-1185">Reference proteome</keyword>
<feature type="domain" description="ARB-07466-like C-terminal" evidence="4">
    <location>
        <begin position="206"/>
        <end position="302"/>
    </location>
</feature>
<keyword evidence="2" id="KW-0472">Membrane</keyword>
<dbReference type="InterPro" id="IPR003646">
    <property type="entry name" value="SH3-like_bac-type"/>
</dbReference>
<feature type="domain" description="SH3b" evidence="3">
    <location>
        <begin position="138"/>
        <end position="187"/>
    </location>
</feature>
<organism evidence="5 6">
    <name type="scientific">Aeromicrobium chenweiae</name>
    <dbReference type="NCBI Taxonomy" id="2079793"/>
    <lineage>
        <taxon>Bacteria</taxon>
        <taxon>Bacillati</taxon>
        <taxon>Actinomycetota</taxon>
        <taxon>Actinomycetes</taxon>
        <taxon>Propionibacteriales</taxon>
        <taxon>Nocardioidaceae</taxon>
        <taxon>Aeromicrobium</taxon>
    </lineage>
</organism>
<feature type="region of interest" description="Disordered" evidence="1">
    <location>
        <begin position="1"/>
        <end position="39"/>
    </location>
</feature>
<evidence type="ECO:0000259" key="4">
    <source>
        <dbReference type="Pfam" id="PF26571"/>
    </source>
</evidence>
<dbReference type="KEGG" id="aez:C3E78_07465"/>
<feature type="transmembrane region" description="Helical" evidence="2">
    <location>
        <begin position="43"/>
        <end position="63"/>
    </location>
</feature>
<gene>
    <name evidence="5" type="ORF">C3E78_07465</name>
</gene>
<evidence type="ECO:0000256" key="2">
    <source>
        <dbReference type="SAM" id="Phobius"/>
    </source>
</evidence>
<dbReference type="Pfam" id="PF08239">
    <property type="entry name" value="SH3_3"/>
    <property type="match status" value="1"/>
</dbReference>
<keyword evidence="2" id="KW-1133">Transmembrane helix</keyword>
<dbReference type="AlphaFoldDB" id="A0A2S0WL22"/>
<evidence type="ECO:0000259" key="3">
    <source>
        <dbReference type="Pfam" id="PF08239"/>
    </source>
</evidence>
<protein>
    <submittedName>
        <fullName evidence="5">Ligand-binding protein SH3</fullName>
    </submittedName>
</protein>
<sequence>MVDSNVESDVVDAQGGPSVADSRHKHAAQRPRRTVRTPRSARAVVLPLAGLLAIGGVAGVAVAQGGNGDSPAAGPQATTTTTTTSAAAKKLPKKDLFAASVSRGRAPATVSRSAERPPLPNAAAVEDTIEGVRFAPKGLEIHASAKTSSPVLAAVAPGDTVEVTGKTSRGWAEIVHKGLPRWVKASSIAKEMPLGTSPCASGSGPESGLQPDTIKVHRAVCAKFPSITSYGGLAGRGEHGTGQALDIMVSSDLGSEIAAFLQEHRADLGIEYLIWRQQIWRPATSPSWRGMSDRGGATANHMDHVHVTTYGSSAIG</sequence>
<proteinExistence type="predicted"/>